<dbReference type="Proteomes" id="UP001566331">
    <property type="component" value="Unassembled WGS sequence"/>
</dbReference>
<evidence type="ECO:0000313" key="3">
    <source>
        <dbReference type="Proteomes" id="UP001566331"/>
    </source>
</evidence>
<protein>
    <recommendedName>
        <fullName evidence="4">DUF4345 domain-containing protein</fullName>
    </recommendedName>
</protein>
<name>A0ABV4HUH7_9GAMM</name>
<feature type="transmembrane region" description="Helical" evidence="1">
    <location>
        <begin position="108"/>
        <end position="130"/>
    </location>
</feature>
<gene>
    <name evidence="2" type="ORF">AB6713_10410</name>
</gene>
<dbReference type="RefSeq" id="WP_370564918.1">
    <property type="nucleotide sequence ID" value="NZ_JBFWIB010000011.1"/>
</dbReference>
<sequence length="137" mass="14275">MLRTFGAVLLGLLVGVATMLALEYAGMALFPPPPELDLQDEADLARLVASASTGKLLWVLGSWCLAGFAGAWVAARLARGHRLLAGLAVGGLIVAGVILNVAALPHPLWTILAGLLLPMPLAWLATRLAARRAAPRL</sequence>
<evidence type="ECO:0000256" key="1">
    <source>
        <dbReference type="SAM" id="Phobius"/>
    </source>
</evidence>
<reference evidence="2 3" key="1">
    <citation type="submission" date="2024-07" db="EMBL/GenBank/DDBJ databases">
        <title>Luteimonas salilacus sp. nov., isolated from the shore soil of Salt Lake in Tibet of China.</title>
        <authorList>
            <person name="Zhang X."/>
            <person name="Li A."/>
        </authorList>
    </citation>
    <scope>NUCLEOTIDE SEQUENCE [LARGE SCALE GENOMIC DNA]</scope>
    <source>
        <strain evidence="2 3">B3-2-R+30</strain>
    </source>
</reference>
<accession>A0ABV4HUH7</accession>
<organism evidence="2 3">
    <name type="scientific">Luteimonas salinilitoris</name>
    <dbReference type="NCBI Taxonomy" id="3237697"/>
    <lineage>
        <taxon>Bacteria</taxon>
        <taxon>Pseudomonadati</taxon>
        <taxon>Pseudomonadota</taxon>
        <taxon>Gammaproteobacteria</taxon>
        <taxon>Lysobacterales</taxon>
        <taxon>Lysobacteraceae</taxon>
        <taxon>Luteimonas</taxon>
    </lineage>
</organism>
<keyword evidence="1" id="KW-0472">Membrane</keyword>
<evidence type="ECO:0000313" key="2">
    <source>
        <dbReference type="EMBL" id="MEZ0475024.1"/>
    </source>
</evidence>
<evidence type="ECO:0008006" key="4">
    <source>
        <dbReference type="Google" id="ProtNLM"/>
    </source>
</evidence>
<keyword evidence="3" id="KW-1185">Reference proteome</keyword>
<feature type="transmembrane region" description="Helical" evidence="1">
    <location>
        <begin position="82"/>
        <end position="102"/>
    </location>
</feature>
<proteinExistence type="predicted"/>
<keyword evidence="1" id="KW-0812">Transmembrane</keyword>
<keyword evidence="1" id="KW-1133">Transmembrane helix</keyword>
<feature type="transmembrane region" description="Helical" evidence="1">
    <location>
        <begin position="56"/>
        <end position="75"/>
    </location>
</feature>
<comment type="caution">
    <text evidence="2">The sequence shown here is derived from an EMBL/GenBank/DDBJ whole genome shotgun (WGS) entry which is preliminary data.</text>
</comment>
<dbReference type="EMBL" id="JBFWIC010000012">
    <property type="protein sequence ID" value="MEZ0475024.1"/>
    <property type="molecule type" value="Genomic_DNA"/>
</dbReference>